<evidence type="ECO:0000313" key="4">
    <source>
        <dbReference type="EMBL" id="MFC4160839.1"/>
    </source>
</evidence>
<dbReference type="SUPFAM" id="SSF55811">
    <property type="entry name" value="Nudix"/>
    <property type="match status" value="1"/>
</dbReference>
<evidence type="ECO:0000256" key="1">
    <source>
        <dbReference type="ARBA" id="ARBA00001946"/>
    </source>
</evidence>
<comment type="caution">
    <text evidence="4">The sequence shown here is derived from an EMBL/GenBank/DDBJ whole genome shotgun (WGS) entry which is preliminary data.</text>
</comment>
<dbReference type="InterPro" id="IPR000086">
    <property type="entry name" value="NUDIX_hydrolase_dom"/>
</dbReference>
<dbReference type="RefSeq" id="WP_378166105.1">
    <property type="nucleotide sequence ID" value="NZ_JBHSBU010000001.1"/>
</dbReference>
<dbReference type="EMBL" id="JBHSBU010000001">
    <property type="protein sequence ID" value="MFC4160839.1"/>
    <property type="molecule type" value="Genomic_DNA"/>
</dbReference>
<organism evidence="4 5">
    <name type="scientific">Chitinimonas lacunae</name>
    <dbReference type="NCBI Taxonomy" id="1963018"/>
    <lineage>
        <taxon>Bacteria</taxon>
        <taxon>Pseudomonadati</taxon>
        <taxon>Pseudomonadota</taxon>
        <taxon>Betaproteobacteria</taxon>
        <taxon>Neisseriales</taxon>
        <taxon>Chitinibacteraceae</taxon>
        <taxon>Chitinimonas</taxon>
    </lineage>
</organism>
<keyword evidence="2" id="KW-0378">Hydrolase</keyword>
<evidence type="ECO:0000259" key="3">
    <source>
        <dbReference type="PROSITE" id="PS51462"/>
    </source>
</evidence>
<accession>A0ABV8MSZ8</accession>
<gene>
    <name evidence="4" type="ORF">ACFOW7_15985</name>
</gene>
<keyword evidence="5" id="KW-1185">Reference proteome</keyword>
<comment type="cofactor">
    <cofactor evidence="1">
        <name>Mg(2+)</name>
        <dbReference type="ChEBI" id="CHEBI:18420"/>
    </cofactor>
</comment>
<dbReference type="PANTHER" id="PTHR43046:SF2">
    <property type="entry name" value="8-OXO-DGTP DIPHOSPHATASE-RELATED"/>
    <property type="match status" value="1"/>
</dbReference>
<feature type="domain" description="Nudix hydrolase" evidence="3">
    <location>
        <begin position="6"/>
        <end position="130"/>
    </location>
</feature>
<dbReference type="PROSITE" id="PS51462">
    <property type="entry name" value="NUDIX"/>
    <property type="match status" value="1"/>
</dbReference>
<dbReference type="Proteomes" id="UP001595791">
    <property type="component" value="Unassembled WGS sequence"/>
</dbReference>
<sequence>MAYEDLFRLSAHAVITEANNRVLLLKARSGDRGWDLPGGALGPGETPDTALRRQCLSTLGLTVAIRHMTGVYYHSRHNSHAFIYRCELLQPESIRLGDEHSEWRFFAVEDLAEAQRRRVEECLSYEGVVASACW</sequence>
<dbReference type="InterPro" id="IPR015797">
    <property type="entry name" value="NUDIX_hydrolase-like_dom_sf"/>
</dbReference>
<evidence type="ECO:0000313" key="5">
    <source>
        <dbReference type="Proteomes" id="UP001595791"/>
    </source>
</evidence>
<name>A0ABV8MSZ8_9NEIS</name>
<proteinExistence type="predicted"/>
<evidence type="ECO:0000256" key="2">
    <source>
        <dbReference type="ARBA" id="ARBA00022801"/>
    </source>
</evidence>
<dbReference type="Gene3D" id="3.90.79.10">
    <property type="entry name" value="Nucleoside Triphosphate Pyrophosphohydrolase"/>
    <property type="match status" value="1"/>
</dbReference>
<dbReference type="PANTHER" id="PTHR43046">
    <property type="entry name" value="GDP-MANNOSE MANNOSYL HYDROLASE"/>
    <property type="match status" value="1"/>
</dbReference>
<dbReference type="Pfam" id="PF00293">
    <property type="entry name" value="NUDIX"/>
    <property type="match status" value="1"/>
</dbReference>
<protein>
    <submittedName>
        <fullName evidence="4">NUDIX domain-containing protein</fullName>
    </submittedName>
</protein>
<reference evidence="5" key="1">
    <citation type="journal article" date="2019" name="Int. J. Syst. Evol. Microbiol.">
        <title>The Global Catalogue of Microorganisms (GCM) 10K type strain sequencing project: providing services to taxonomists for standard genome sequencing and annotation.</title>
        <authorList>
            <consortium name="The Broad Institute Genomics Platform"/>
            <consortium name="The Broad Institute Genome Sequencing Center for Infectious Disease"/>
            <person name="Wu L."/>
            <person name="Ma J."/>
        </authorList>
    </citation>
    <scope>NUCLEOTIDE SEQUENCE [LARGE SCALE GENOMIC DNA]</scope>
    <source>
        <strain evidence="5">LMG 29894</strain>
    </source>
</reference>